<dbReference type="OrthoDB" id="1162803at2"/>
<name>A0A2U2HI58_9BURK</name>
<evidence type="ECO:0000313" key="2">
    <source>
        <dbReference type="Proteomes" id="UP000241421"/>
    </source>
</evidence>
<organism evidence="1 2">
    <name type="scientific">Massilia glaciei</name>
    <dbReference type="NCBI Taxonomy" id="1524097"/>
    <lineage>
        <taxon>Bacteria</taxon>
        <taxon>Pseudomonadati</taxon>
        <taxon>Pseudomonadota</taxon>
        <taxon>Betaproteobacteria</taxon>
        <taxon>Burkholderiales</taxon>
        <taxon>Oxalobacteraceae</taxon>
        <taxon>Telluria group</taxon>
        <taxon>Massilia</taxon>
    </lineage>
</organism>
<dbReference type="Proteomes" id="UP000241421">
    <property type="component" value="Unassembled WGS sequence"/>
</dbReference>
<evidence type="ECO:0000313" key="1">
    <source>
        <dbReference type="EMBL" id="PWF46030.1"/>
    </source>
</evidence>
<reference evidence="1 2" key="1">
    <citation type="submission" date="2018-04" db="EMBL/GenBank/DDBJ databases">
        <title>Massilia violaceinigra sp. nov., a novel purple-pigmented bacterium isolated from Tianshan glacier, Xinjiang, China.</title>
        <authorList>
            <person name="Wang H."/>
        </authorList>
    </citation>
    <scope>NUCLEOTIDE SEQUENCE [LARGE SCALE GENOMIC DNA]</scope>
    <source>
        <strain evidence="1 2">B448-2</strain>
    </source>
</reference>
<dbReference type="EMBL" id="PXWF02000246">
    <property type="protein sequence ID" value="PWF46030.1"/>
    <property type="molecule type" value="Genomic_DNA"/>
</dbReference>
<dbReference type="InterPro" id="IPR009000">
    <property type="entry name" value="Transl_B-barrel_sf"/>
</dbReference>
<accession>A0A2U2HI58</accession>
<dbReference type="Gene3D" id="2.40.30.10">
    <property type="entry name" value="Translation factors"/>
    <property type="match status" value="1"/>
</dbReference>
<gene>
    <name evidence="1" type="ORF">C7C56_016675</name>
</gene>
<dbReference type="RefSeq" id="WP_106758508.1">
    <property type="nucleotide sequence ID" value="NZ_PXWF02000246.1"/>
</dbReference>
<protein>
    <submittedName>
        <fullName evidence="1">Uncharacterized protein</fullName>
    </submittedName>
</protein>
<dbReference type="AlphaFoldDB" id="A0A2U2HI58"/>
<comment type="caution">
    <text evidence="1">The sequence shown here is derived from an EMBL/GenBank/DDBJ whole genome shotgun (WGS) entry which is preliminary data.</text>
</comment>
<proteinExistence type="predicted"/>
<sequence>MNEFQFLADEVFVIYHQGIVFRGKVVAGCVATGARVLIRSRNAELEATVGAVELDRQLVPTSVAGPDIGLLLTDFDRESVNDRIRLPMDETNWNNVPSIECDLDIVFPVTVRAKGE</sequence>
<keyword evidence="2" id="KW-1185">Reference proteome</keyword>
<dbReference type="SUPFAM" id="SSF50447">
    <property type="entry name" value="Translation proteins"/>
    <property type="match status" value="1"/>
</dbReference>